<name>A0A679ITK9_VARPD</name>
<accession>A0A679ITK9</accession>
<dbReference type="RefSeq" id="WP_339088334.1">
    <property type="nucleotide sequence ID" value="NZ_LR743507.1"/>
</dbReference>
<protein>
    <submittedName>
        <fullName evidence="1">Uncharacterized protein</fullName>
    </submittedName>
</protein>
<dbReference type="EMBL" id="LR743507">
    <property type="protein sequence ID" value="CAA2100131.1"/>
    <property type="molecule type" value="Genomic_DNA"/>
</dbReference>
<organism evidence="1">
    <name type="scientific">Variovorax paradoxus</name>
    <dbReference type="NCBI Taxonomy" id="34073"/>
    <lineage>
        <taxon>Bacteria</taxon>
        <taxon>Pseudomonadati</taxon>
        <taxon>Pseudomonadota</taxon>
        <taxon>Betaproteobacteria</taxon>
        <taxon>Burkholderiales</taxon>
        <taxon>Comamonadaceae</taxon>
        <taxon>Variovorax</taxon>
    </lineage>
</organism>
<sequence>MTEQKAPVAAAVIYAKDVSRLSAFYARVANLAIAHEEAGHASLGSAALQLFIVAMNAHVAARVQIAQPPVPRENTALKFIFPVTSLSAAREFAAEANGALKPAESEWTFDGHRHCDGLDPEGNVFQLRERA</sequence>
<evidence type="ECO:0000313" key="1">
    <source>
        <dbReference type="EMBL" id="CAA2100131.1"/>
    </source>
</evidence>
<proteinExistence type="predicted"/>
<dbReference type="SUPFAM" id="SSF54593">
    <property type="entry name" value="Glyoxalase/Bleomycin resistance protein/Dihydroxybiphenyl dioxygenase"/>
    <property type="match status" value="1"/>
</dbReference>
<reference evidence="1" key="1">
    <citation type="submission" date="2019-12" db="EMBL/GenBank/DDBJ databases">
        <authorList>
            <person name="Cremers G."/>
        </authorList>
    </citation>
    <scope>NUCLEOTIDE SEQUENCE</scope>
    <source>
        <strain evidence="1">Vvax</strain>
    </source>
</reference>
<dbReference type="AlphaFoldDB" id="A0A679ITK9"/>
<dbReference type="InterPro" id="IPR029068">
    <property type="entry name" value="Glyas_Bleomycin-R_OHBP_Dase"/>
</dbReference>
<gene>
    <name evidence="1" type="ORF">VVAX_00586</name>
</gene>
<dbReference type="Gene3D" id="3.10.180.10">
    <property type="entry name" value="2,3-Dihydroxybiphenyl 1,2-Dioxygenase, domain 1"/>
    <property type="match status" value="1"/>
</dbReference>